<dbReference type="EMBL" id="JAUMSQ010000051">
    <property type="protein sequence ID" value="MDO3636042.1"/>
    <property type="molecule type" value="Genomic_DNA"/>
</dbReference>
<keyword evidence="1" id="KW-0175">Coiled coil</keyword>
<comment type="caution">
    <text evidence="2">The sequence shown here is derived from an EMBL/GenBank/DDBJ whole genome shotgun (WGS) entry which is preliminary data.</text>
</comment>
<proteinExistence type="predicted"/>
<evidence type="ECO:0000256" key="1">
    <source>
        <dbReference type="SAM" id="Coils"/>
    </source>
</evidence>
<dbReference type="Proteomes" id="UP001168823">
    <property type="component" value="Unassembled WGS sequence"/>
</dbReference>
<dbReference type="RefSeq" id="WP_302913895.1">
    <property type="nucleotide sequence ID" value="NZ_JAUMSQ010000051.1"/>
</dbReference>
<name>A0ABT8UG46_9MYCO</name>
<feature type="coiled-coil region" evidence="1">
    <location>
        <begin position="280"/>
        <end position="310"/>
    </location>
</feature>
<protein>
    <submittedName>
        <fullName evidence="2">Uncharacterized protein</fullName>
    </submittedName>
</protein>
<sequence length="405" mass="46636">MALDAPLNEGQVEVLRWISDGCPNGRWTNSSYKTTTAALEWRGLVTVSKRGGIWSAAILPGLLERDLTDDARSYTHLVSIINRRQMAPDDKQVILNDWVKPGYVVLRFSDITRDWQSGRLPERVSKLHPLVAELRTDKRLDHLSASLRPRAFRLLHALVREAEARGHTVRVYRRPNGYVYGEPIGGIVGCLLFEVDGIKCAISISEPQDRVLHVATEVEKAKAKRDNWYRIPTHDYAKSGRLHMTVATDSGYQTKMSWEDRSKLVLEPRLCDVLPLFERWAALHAERKEAERLRQIAEQERRDREDELAREAYVQHTLGQRLVADLDAWELARRLRDYLAAQRSRVTGLTAGDECAAAEEWLEWCDRYVAKLDPGVQPIRQPKIKAPDYNDLREFRQRLGFGLRW</sequence>
<evidence type="ECO:0000313" key="3">
    <source>
        <dbReference type="Proteomes" id="UP001168823"/>
    </source>
</evidence>
<evidence type="ECO:0000313" key="2">
    <source>
        <dbReference type="EMBL" id="MDO3636042.1"/>
    </source>
</evidence>
<organism evidence="2 3">
    <name type="scientific">Mycolicibacterium arseniciresistens</name>
    <dbReference type="NCBI Taxonomy" id="3062257"/>
    <lineage>
        <taxon>Bacteria</taxon>
        <taxon>Bacillati</taxon>
        <taxon>Actinomycetota</taxon>
        <taxon>Actinomycetes</taxon>
        <taxon>Mycobacteriales</taxon>
        <taxon>Mycobacteriaceae</taxon>
        <taxon>Mycolicibacterium</taxon>
    </lineage>
</organism>
<accession>A0ABT8UG46</accession>
<keyword evidence="3" id="KW-1185">Reference proteome</keyword>
<gene>
    <name evidence="2" type="ORF">Q2100_09835</name>
</gene>
<reference evidence="2" key="1">
    <citation type="submission" date="2023-07" db="EMBL/GenBank/DDBJ databases">
        <title>Mycolicibacterium sp. nov., a novel bacterial species.</title>
        <authorList>
            <person name="Cao Y."/>
        </authorList>
    </citation>
    <scope>NUCLEOTIDE SEQUENCE</scope>
    <source>
        <strain evidence="2">KC 300</strain>
    </source>
</reference>